<reference evidence="4 5" key="1">
    <citation type="submission" date="2017-08" db="EMBL/GenBank/DDBJ databases">
        <title>Complete genome of Colwellia sp. NB097-1, a psychrophile bacterium ioslated from Bering Sea.</title>
        <authorList>
            <person name="Chen X."/>
        </authorList>
    </citation>
    <scope>NUCLEOTIDE SEQUENCE [LARGE SCALE GENOMIC DNA]</scope>
    <source>
        <strain evidence="4 5">NB097-1</strain>
    </source>
</reference>
<dbReference type="GO" id="GO:0005829">
    <property type="term" value="C:cytosol"/>
    <property type="evidence" value="ECO:0007669"/>
    <property type="project" value="TreeGrafter"/>
</dbReference>
<dbReference type="InterPro" id="IPR014710">
    <property type="entry name" value="RmlC-like_jellyroll"/>
</dbReference>
<dbReference type="HAMAP" id="MF_01537">
    <property type="entry name" value="Nucleos_phosphorylase_PpnP"/>
    <property type="match status" value="1"/>
</dbReference>
<dbReference type="Gene3D" id="2.60.120.10">
    <property type="entry name" value="Jelly Rolls"/>
    <property type="match status" value="1"/>
</dbReference>
<comment type="catalytic activity">
    <reaction evidence="3">
        <text>xanthosine + phosphate = alpha-D-ribose 1-phosphate + xanthine</text>
        <dbReference type="Rhea" id="RHEA:27638"/>
        <dbReference type="ChEBI" id="CHEBI:17712"/>
        <dbReference type="ChEBI" id="CHEBI:18107"/>
        <dbReference type="ChEBI" id="CHEBI:43474"/>
        <dbReference type="ChEBI" id="CHEBI:57720"/>
        <dbReference type="EC" id="2.4.2.1"/>
    </reaction>
</comment>
<dbReference type="CDD" id="cd20296">
    <property type="entry name" value="cupin_PpnP-like"/>
    <property type="match status" value="1"/>
</dbReference>
<dbReference type="RefSeq" id="WP_081150848.1">
    <property type="nucleotide sequence ID" value="NZ_CP020465.1"/>
</dbReference>
<keyword evidence="2 3" id="KW-0808">Transferase</keyword>
<proteinExistence type="inferred from homology"/>
<dbReference type="OrthoDB" id="9793848at2"/>
<evidence type="ECO:0000313" key="4">
    <source>
        <dbReference type="EMBL" id="ASP47833.1"/>
    </source>
</evidence>
<comment type="similarity">
    <text evidence="3">Belongs to the nucleoside phosphorylase PpnP family.</text>
</comment>
<dbReference type="EMBL" id="CP020465">
    <property type="protein sequence ID" value="ASP47833.1"/>
    <property type="molecule type" value="Genomic_DNA"/>
</dbReference>
<dbReference type="PANTHER" id="PTHR36540">
    <property type="entry name" value="PYRIMIDINE/PURINE NUCLEOSIDE PHOSPHORYLASE"/>
    <property type="match status" value="1"/>
</dbReference>
<dbReference type="GO" id="GO:0047975">
    <property type="term" value="F:guanosine phosphorylase activity"/>
    <property type="evidence" value="ECO:0007669"/>
    <property type="project" value="RHEA"/>
</dbReference>
<keyword evidence="1 3" id="KW-0328">Glycosyltransferase</keyword>
<evidence type="ECO:0000313" key="5">
    <source>
        <dbReference type="Proteomes" id="UP000202259"/>
    </source>
</evidence>
<dbReference type="InterPro" id="IPR011051">
    <property type="entry name" value="RmlC_Cupin_sf"/>
</dbReference>
<name>A0A222G897_9GAMM</name>
<dbReference type="GO" id="GO:0004850">
    <property type="term" value="F:uridine phosphorylase activity"/>
    <property type="evidence" value="ECO:0007669"/>
    <property type="project" value="RHEA"/>
</dbReference>
<evidence type="ECO:0000256" key="3">
    <source>
        <dbReference type="HAMAP-Rule" id="MF_01537"/>
    </source>
</evidence>
<comment type="catalytic activity">
    <reaction evidence="3">
        <text>cytidine + phosphate = cytosine + alpha-D-ribose 1-phosphate</text>
        <dbReference type="Rhea" id="RHEA:52540"/>
        <dbReference type="ChEBI" id="CHEBI:16040"/>
        <dbReference type="ChEBI" id="CHEBI:17562"/>
        <dbReference type="ChEBI" id="CHEBI:43474"/>
        <dbReference type="ChEBI" id="CHEBI:57720"/>
        <dbReference type="EC" id="2.4.2.2"/>
    </reaction>
</comment>
<protein>
    <recommendedName>
        <fullName evidence="3">Pyrimidine/purine nucleoside phosphorylase</fullName>
        <ecNumber evidence="3">2.4.2.1</ecNumber>
        <ecNumber evidence="3">2.4.2.2</ecNumber>
    </recommendedName>
    <alternativeName>
        <fullName evidence="3">Adenosine phosphorylase</fullName>
    </alternativeName>
    <alternativeName>
        <fullName evidence="3">Cytidine phosphorylase</fullName>
    </alternativeName>
    <alternativeName>
        <fullName evidence="3">Guanosine phosphorylase</fullName>
    </alternativeName>
    <alternativeName>
        <fullName evidence="3">Inosine phosphorylase</fullName>
    </alternativeName>
    <alternativeName>
        <fullName evidence="3">Thymidine phosphorylase</fullName>
    </alternativeName>
    <alternativeName>
        <fullName evidence="3">Uridine phosphorylase</fullName>
    </alternativeName>
    <alternativeName>
        <fullName evidence="3">Xanthosine phosphorylase</fullName>
    </alternativeName>
</protein>
<sequence>MTEFNNVTISTVASIYFDGQVTSRKVTFADGSFKTLGIMMPGEYTFATAEKELMEFQQGIVSVLLPGSDTWQTITANQSFYVPANASFDIKVIELADYCCTYIAE</sequence>
<organism evidence="4 5">
    <name type="scientific">Cognaticolwellia beringensis</name>
    <dbReference type="NCBI Taxonomy" id="1967665"/>
    <lineage>
        <taxon>Bacteria</taxon>
        <taxon>Pseudomonadati</taxon>
        <taxon>Pseudomonadota</taxon>
        <taxon>Gammaproteobacteria</taxon>
        <taxon>Alteromonadales</taxon>
        <taxon>Colwelliaceae</taxon>
        <taxon>Cognaticolwellia</taxon>
    </lineage>
</organism>
<gene>
    <name evidence="3" type="primary">ppnP</name>
    <name evidence="4" type="ORF">B5D82_08730</name>
</gene>
<comment type="catalytic activity">
    <reaction evidence="3">
        <text>thymidine + phosphate = 2-deoxy-alpha-D-ribose 1-phosphate + thymine</text>
        <dbReference type="Rhea" id="RHEA:16037"/>
        <dbReference type="ChEBI" id="CHEBI:17748"/>
        <dbReference type="ChEBI" id="CHEBI:17821"/>
        <dbReference type="ChEBI" id="CHEBI:43474"/>
        <dbReference type="ChEBI" id="CHEBI:57259"/>
        <dbReference type="EC" id="2.4.2.2"/>
    </reaction>
</comment>
<dbReference type="GO" id="GO:0009032">
    <property type="term" value="F:thymidine phosphorylase activity"/>
    <property type="evidence" value="ECO:0007669"/>
    <property type="project" value="RHEA"/>
</dbReference>
<dbReference type="Proteomes" id="UP000202259">
    <property type="component" value="Chromosome"/>
</dbReference>
<comment type="catalytic activity">
    <reaction evidence="3">
        <text>guanosine + phosphate = alpha-D-ribose 1-phosphate + guanine</text>
        <dbReference type="Rhea" id="RHEA:13233"/>
        <dbReference type="ChEBI" id="CHEBI:16235"/>
        <dbReference type="ChEBI" id="CHEBI:16750"/>
        <dbReference type="ChEBI" id="CHEBI:43474"/>
        <dbReference type="ChEBI" id="CHEBI:57720"/>
        <dbReference type="EC" id="2.4.2.1"/>
    </reaction>
</comment>
<keyword evidence="5" id="KW-1185">Reference proteome</keyword>
<dbReference type="EC" id="2.4.2.2" evidence="3"/>
<comment type="function">
    <text evidence="3">Catalyzes the phosphorolysis of diverse nucleosides, yielding D-ribose 1-phosphate and the respective free bases. Can use uridine, adenosine, guanosine, cytidine, thymidine, inosine and xanthosine as substrates. Also catalyzes the reverse reactions.</text>
</comment>
<dbReference type="PANTHER" id="PTHR36540:SF1">
    <property type="entry name" value="PYRIMIDINE_PURINE NUCLEOSIDE PHOSPHORYLASE"/>
    <property type="match status" value="1"/>
</dbReference>
<dbReference type="InterPro" id="IPR009664">
    <property type="entry name" value="Ppnp"/>
</dbReference>
<comment type="catalytic activity">
    <reaction evidence="3">
        <text>adenosine + phosphate = alpha-D-ribose 1-phosphate + adenine</text>
        <dbReference type="Rhea" id="RHEA:27642"/>
        <dbReference type="ChEBI" id="CHEBI:16335"/>
        <dbReference type="ChEBI" id="CHEBI:16708"/>
        <dbReference type="ChEBI" id="CHEBI:43474"/>
        <dbReference type="ChEBI" id="CHEBI:57720"/>
        <dbReference type="EC" id="2.4.2.1"/>
    </reaction>
</comment>
<dbReference type="GO" id="GO:0004731">
    <property type="term" value="F:purine-nucleoside phosphorylase activity"/>
    <property type="evidence" value="ECO:0007669"/>
    <property type="project" value="UniProtKB-UniRule"/>
</dbReference>
<dbReference type="EC" id="2.4.2.1" evidence="3"/>
<accession>A0A222G897</accession>
<evidence type="ECO:0000256" key="1">
    <source>
        <dbReference type="ARBA" id="ARBA00022676"/>
    </source>
</evidence>
<dbReference type="KEGG" id="cber:B5D82_08730"/>
<dbReference type="AlphaFoldDB" id="A0A222G897"/>
<dbReference type="Pfam" id="PF06865">
    <property type="entry name" value="Ppnp"/>
    <property type="match status" value="1"/>
</dbReference>
<dbReference type="SUPFAM" id="SSF51182">
    <property type="entry name" value="RmlC-like cupins"/>
    <property type="match status" value="1"/>
</dbReference>
<comment type="catalytic activity">
    <reaction evidence="3">
        <text>a purine D-ribonucleoside + phosphate = a purine nucleobase + alpha-D-ribose 1-phosphate</text>
        <dbReference type="Rhea" id="RHEA:19805"/>
        <dbReference type="ChEBI" id="CHEBI:26386"/>
        <dbReference type="ChEBI" id="CHEBI:43474"/>
        <dbReference type="ChEBI" id="CHEBI:57720"/>
        <dbReference type="ChEBI" id="CHEBI:142355"/>
        <dbReference type="EC" id="2.4.2.1"/>
    </reaction>
</comment>
<evidence type="ECO:0000256" key="2">
    <source>
        <dbReference type="ARBA" id="ARBA00022679"/>
    </source>
</evidence>
<comment type="catalytic activity">
    <reaction evidence="3">
        <text>uridine + phosphate = alpha-D-ribose 1-phosphate + uracil</text>
        <dbReference type="Rhea" id="RHEA:24388"/>
        <dbReference type="ChEBI" id="CHEBI:16704"/>
        <dbReference type="ChEBI" id="CHEBI:17568"/>
        <dbReference type="ChEBI" id="CHEBI:43474"/>
        <dbReference type="ChEBI" id="CHEBI:57720"/>
        <dbReference type="EC" id="2.4.2.2"/>
    </reaction>
</comment>
<comment type="catalytic activity">
    <reaction evidence="3">
        <text>inosine + phosphate = alpha-D-ribose 1-phosphate + hypoxanthine</text>
        <dbReference type="Rhea" id="RHEA:27646"/>
        <dbReference type="ChEBI" id="CHEBI:17368"/>
        <dbReference type="ChEBI" id="CHEBI:17596"/>
        <dbReference type="ChEBI" id="CHEBI:43474"/>
        <dbReference type="ChEBI" id="CHEBI:57720"/>
        <dbReference type="EC" id="2.4.2.1"/>
    </reaction>
</comment>